<keyword evidence="5 6" id="KW-0472">Membrane</keyword>
<evidence type="ECO:0000256" key="2">
    <source>
        <dbReference type="ARBA" id="ARBA00022475"/>
    </source>
</evidence>
<evidence type="ECO:0000256" key="5">
    <source>
        <dbReference type="ARBA" id="ARBA00023136"/>
    </source>
</evidence>
<accession>V2ZB83</accession>
<dbReference type="Pfam" id="PF02588">
    <property type="entry name" value="YitT_membrane"/>
    <property type="match status" value="1"/>
</dbReference>
<dbReference type="Gene3D" id="3.30.70.120">
    <property type="match status" value="1"/>
</dbReference>
<dbReference type="PIRSF" id="PIRSF006483">
    <property type="entry name" value="Membrane_protein_YitT"/>
    <property type="match status" value="1"/>
</dbReference>
<gene>
    <name evidence="8" type="ORF">GCWU0000282_000517</name>
</gene>
<proteinExistence type="predicted"/>
<dbReference type="InterPro" id="IPR019264">
    <property type="entry name" value="DUF2179"/>
</dbReference>
<evidence type="ECO:0000259" key="7">
    <source>
        <dbReference type="Pfam" id="PF10035"/>
    </source>
</evidence>
<dbReference type="HOGENOM" id="CLU_063199_1_0_9"/>
<feature type="transmembrane region" description="Helical" evidence="6">
    <location>
        <begin position="189"/>
        <end position="206"/>
    </location>
</feature>
<feature type="transmembrane region" description="Helical" evidence="6">
    <location>
        <begin position="14"/>
        <end position="32"/>
    </location>
</feature>
<dbReference type="InterPro" id="IPR015867">
    <property type="entry name" value="N-reg_PII/ATP_PRibTrfase_C"/>
</dbReference>
<keyword evidence="9" id="KW-1185">Reference proteome</keyword>
<dbReference type="CDD" id="cd16380">
    <property type="entry name" value="YitT_C"/>
    <property type="match status" value="1"/>
</dbReference>
<evidence type="ECO:0000313" key="9">
    <source>
        <dbReference type="Proteomes" id="UP000018227"/>
    </source>
</evidence>
<dbReference type="Proteomes" id="UP000018227">
    <property type="component" value="Unassembled WGS sequence"/>
</dbReference>
<protein>
    <recommendedName>
        <fullName evidence="7">DUF2179 domain-containing protein</fullName>
    </recommendedName>
</protein>
<comment type="subcellular location">
    <subcellularLocation>
        <location evidence="1">Cell membrane</location>
        <topology evidence="1">Multi-pass membrane protein</topology>
    </subcellularLocation>
</comment>
<dbReference type="eggNOG" id="COG1284">
    <property type="taxonomic scope" value="Bacteria"/>
</dbReference>
<dbReference type="Pfam" id="PF10035">
    <property type="entry name" value="DUF2179"/>
    <property type="match status" value="1"/>
</dbReference>
<comment type="caution">
    <text evidence="8">The sequence shown here is derived from an EMBL/GenBank/DDBJ whole genome shotgun (WGS) entry which is preliminary data.</text>
</comment>
<feature type="transmembrane region" description="Helical" evidence="6">
    <location>
        <begin position="95"/>
        <end position="113"/>
    </location>
</feature>
<feature type="transmembrane region" description="Helical" evidence="6">
    <location>
        <begin position="69"/>
        <end position="88"/>
    </location>
</feature>
<evidence type="ECO:0000256" key="1">
    <source>
        <dbReference type="ARBA" id="ARBA00004651"/>
    </source>
</evidence>
<name>V2ZB83_9FIRM</name>
<evidence type="ECO:0000256" key="4">
    <source>
        <dbReference type="ARBA" id="ARBA00022989"/>
    </source>
</evidence>
<evidence type="ECO:0000256" key="3">
    <source>
        <dbReference type="ARBA" id="ARBA00022692"/>
    </source>
</evidence>
<reference evidence="8 9" key="1">
    <citation type="submission" date="2013-06" db="EMBL/GenBank/DDBJ databases">
        <authorList>
            <person name="Weinstock G."/>
            <person name="Sodergren E."/>
            <person name="Clifton S."/>
            <person name="Fulton L."/>
            <person name="Fulton B."/>
            <person name="Courtney L."/>
            <person name="Fronick C."/>
            <person name="Harrison M."/>
            <person name="Strong C."/>
            <person name="Farmer C."/>
            <person name="Delahaunty K."/>
            <person name="Markovic C."/>
            <person name="Hall O."/>
            <person name="Minx P."/>
            <person name="Tomlinson C."/>
            <person name="Mitreva M."/>
            <person name="Nelson J."/>
            <person name="Hou S."/>
            <person name="Wollam A."/>
            <person name="Pepin K.H."/>
            <person name="Johnson M."/>
            <person name="Bhonagiri V."/>
            <person name="Nash W.E."/>
            <person name="Warren W."/>
            <person name="Chinwalla A."/>
            <person name="Mardis E.R."/>
            <person name="Wilson R.K."/>
        </authorList>
    </citation>
    <scope>NUCLEOTIDE SEQUENCE [LARGE SCALE GENOMIC DNA]</scope>
    <source>
        <strain evidence="8 9">ATCC 51271</strain>
    </source>
</reference>
<keyword evidence="3 6" id="KW-0812">Transmembrane</keyword>
<dbReference type="PANTHER" id="PTHR33545:SF5">
    <property type="entry name" value="UPF0750 MEMBRANE PROTEIN YITT"/>
    <property type="match status" value="1"/>
</dbReference>
<feature type="transmembrane region" description="Helical" evidence="6">
    <location>
        <begin position="166"/>
        <end position="183"/>
    </location>
</feature>
<feature type="transmembrane region" description="Helical" evidence="6">
    <location>
        <begin position="125"/>
        <end position="145"/>
    </location>
</feature>
<dbReference type="InterPro" id="IPR003740">
    <property type="entry name" value="YitT"/>
</dbReference>
<dbReference type="GO" id="GO:0005886">
    <property type="term" value="C:plasma membrane"/>
    <property type="evidence" value="ECO:0007669"/>
    <property type="project" value="UniProtKB-SubCell"/>
</dbReference>
<keyword evidence="4 6" id="KW-1133">Transmembrane helix</keyword>
<sequence>MEVRLMSKLSEKNILLSMIGAITGVFLFALSFCVFLRPLNLYSGGFTGIAQIIHLIFQDLLGGPLPGAIDWTGIIFWIINIPLFFLSYVIISHSFFYKTIICVCLQSLFIAFIPSPEVPIFSEPLASVLVGGVLSGFGVGLTLTCGSSGGGLDIVGICCAKKFPKFSVGQVCILVNLLIYLFCAVRYDLSIAAYSVLFAIAAGISTDKIHYQNIKTCVTIISRHSGIQNLILNNLHRGVTIWNASGGYTGHSSYVYMTVISKNETEALKQLVLTADPNAFIAIQSNIDVIGNFEKRF</sequence>
<feature type="domain" description="DUF2179" evidence="7">
    <location>
        <begin position="237"/>
        <end position="291"/>
    </location>
</feature>
<organism evidence="8 9">
    <name type="scientific">Catonella morbi ATCC 51271</name>
    <dbReference type="NCBI Taxonomy" id="592026"/>
    <lineage>
        <taxon>Bacteria</taxon>
        <taxon>Bacillati</taxon>
        <taxon>Bacillota</taxon>
        <taxon>Clostridia</taxon>
        <taxon>Lachnospirales</taxon>
        <taxon>Lachnospiraceae</taxon>
        <taxon>Catonella</taxon>
    </lineage>
</organism>
<evidence type="ECO:0000256" key="6">
    <source>
        <dbReference type="SAM" id="Phobius"/>
    </source>
</evidence>
<dbReference type="InterPro" id="IPR051461">
    <property type="entry name" value="UPF0750_membrane"/>
</dbReference>
<dbReference type="STRING" id="592026.GCWU0000282_000517"/>
<dbReference type="PANTHER" id="PTHR33545">
    <property type="entry name" value="UPF0750 MEMBRANE PROTEIN YITT-RELATED"/>
    <property type="match status" value="1"/>
</dbReference>
<keyword evidence="2" id="KW-1003">Cell membrane</keyword>
<dbReference type="EMBL" id="ACIL03000005">
    <property type="protein sequence ID" value="ESL04170.1"/>
    <property type="molecule type" value="Genomic_DNA"/>
</dbReference>
<evidence type="ECO:0000313" key="8">
    <source>
        <dbReference type="EMBL" id="ESL04170.1"/>
    </source>
</evidence>
<dbReference type="AlphaFoldDB" id="V2ZB83"/>